<dbReference type="PANTHER" id="PTHR23177:SF35">
    <property type="entry name" value="RHO GTPASE-ACTIVATING PROTEIN GACA"/>
    <property type="match status" value="1"/>
</dbReference>
<dbReference type="SMART" id="SM00285">
    <property type="entry name" value="PBD"/>
    <property type="match status" value="1"/>
</dbReference>
<dbReference type="InterPro" id="IPR036936">
    <property type="entry name" value="CRIB_dom_sf"/>
</dbReference>
<dbReference type="CDD" id="cd00132">
    <property type="entry name" value="CRIB"/>
    <property type="match status" value="1"/>
</dbReference>
<accession>A0A7J6GJ43</accession>
<dbReference type="Pfam" id="PF00620">
    <property type="entry name" value="RhoGAP"/>
    <property type="match status" value="1"/>
</dbReference>
<feature type="compositionally biased region" description="Basic and acidic residues" evidence="2">
    <location>
        <begin position="337"/>
        <end position="356"/>
    </location>
</feature>
<dbReference type="InterPro" id="IPR008936">
    <property type="entry name" value="Rho_GTPase_activation_prot"/>
</dbReference>
<feature type="compositionally biased region" description="Gly residues" evidence="2">
    <location>
        <begin position="10"/>
        <end position="29"/>
    </location>
</feature>
<evidence type="ECO:0000313" key="5">
    <source>
        <dbReference type="EMBL" id="KAF4382873.1"/>
    </source>
</evidence>
<dbReference type="InterPro" id="IPR044785">
    <property type="entry name" value="RopGAP1-5"/>
</dbReference>
<evidence type="ECO:0000256" key="2">
    <source>
        <dbReference type="SAM" id="MobiDB-lite"/>
    </source>
</evidence>
<dbReference type="GO" id="GO:0007165">
    <property type="term" value="P:signal transduction"/>
    <property type="evidence" value="ECO:0007669"/>
    <property type="project" value="InterPro"/>
</dbReference>
<dbReference type="FunFam" id="1.10.555.10:FF:000046">
    <property type="entry name" value="Rho GTPase-activating protein 5"/>
    <property type="match status" value="1"/>
</dbReference>
<evidence type="ECO:0000313" key="6">
    <source>
        <dbReference type="Proteomes" id="UP000583929"/>
    </source>
</evidence>
<feature type="domain" description="Rho-GAP" evidence="4">
    <location>
        <begin position="122"/>
        <end position="302"/>
    </location>
</feature>
<dbReference type="PROSITE" id="PS50108">
    <property type="entry name" value="CRIB"/>
    <property type="match status" value="1"/>
</dbReference>
<evidence type="ECO:0000259" key="4">
    <source>
        <dbReference type="PROSITE" id="PS50238"/>
    </source>
</evidence>
<dbReference type="EMBL" id="JAATIQ010000100">
    <property type="protein sequence ID" value="KAF4382873.1"/>
    <property type="molecule type" value="Genomic_DNA"/>
</dbReference>
<keyword evidence="6" id="KW-1185">Reference proteome</keyword>
<feature type="domain" description="CRIB" evidence="3">
    <location>
        <begin position="77"/>
        <end position="90"/>
    </location>
</feature>
<sequence>MTGMIMVTRGGGCAGGDDGGSGGNGGSGKGSLKSSEEDQNQLSLVTFLLAALKKSMVACRVERGEDVISSTVHQMEIGWPTNVRHITHVTFDRFNGFLGLPVEFEVEIPGRVPSASASVFGVSAESMQCGYDSKGNSVPTILLLMQERLYSQGGLKAEGIFRINPENSKEEHVRDQLNRGNVPDDIDVHCLAGLIKAWFRELPSGVLDGLSPEQVLQCNSEEECAELVKQLKPTETALLNWAVDLMADVVEEEEYNKMNARNIAMVFSPNMTQMSDPLTALMHAVQVMNLLKTLITKTLREREETATSGGYSPMSSCSSDHHSDEDFDSQQELDTSSETRGRASDYDEDDNYSHGSEEEDEDDGDGGVHSLGETEECFLRQLDHNKAVTITSSADQSVGDLQQNYAAANHAKSCTPWSHMEDSGVSFSESKEENSGLTTYIASLFGVSTESMQCCYARGNNVPTILLLMQECCLYSQGVLQCNSEEECVELVKQLKPTETALLNWAVDLMAVAVKEEEYNKMNPRNIVMVFSPNMTQMSDPLTALIIKAMKISLVIKRWTLATKLEGMNWIMMKISITVKMMVMELDNNKVVTLDHDKLHALHGATWRNPACPSVKAKRKTQA</sequence>
<protein>
    <submittedName>
        <fullName evidence="5">Uncharacterized protein</fullName>
    </submittedName>
</protein>
<dbReference type="InterPro" id="IPR000095">
    <property type="entry name" value="CRIB_dom"/>
</dbReference>
<keyword evidence="1" id="KW-0343">GTPase activation</keyword>
<name>A0A7J6GJ43_CANSA</name>
<feature type="region of interest" description="Disordered" evidence="2">
    <location>
        <begin position="301"/>
        <end position="371"/>
    </location>
</feature>
<feature type="compositionally biased region" description="Low complexity" evidence="2">
    <location>
        <begin position="308"/>
        <end position="318"/>
    </location>
</feature>
<dbReference type="CDD" id="cd00159">
    <property type="entry name" value="RhoGAP"/>
    <property type="match status" value="1"/>
</dbReference>
<comment type="caution">
    <text evidence="5">The sequence shown here is derived from an EMBL/GenBank/DDBJ whole genome shotgun (WGS) entry which is preliminary data.</text>
</comment>
<dbReference type="GO" id="GO:0005096">
    <property type="term" value="F:GTPase activator activity"/>
    <property type="evidence" value="ECO:0007669"/>
    <property type="project" value="UniProtKB-KW"/>
</dbReference>
<proteinExistence type="predicted"/>
<evidence type="ECO:0000259" key="3">
    <source>
        <dbReference type="PROSITE" id="PS50108"/>
    </source>
</evidence>
<feature type="region of interest" description="Disordered" evidence="2">
    <location>
        <begin position="10"/>
        <end position="35"/>
    </location>
</feature>
<gene>
    <name evidence="5" type="ORF">G4B88_021656</name>
</gene>
<dbReference type="Gene3D" id="3.90.810.10">
    <property type="entry name" value="CRIB domain"/>
    <property type="match status" value="1"/>
</dbReference>
<organism evidence="5 6">
    <name type="scientific">Cannabis sativa</name>
    <name type="common">Hemp</name>
    <name type="synonym">Marijuana</name>
    <dbReference type="NCBI Taxonomy" id="3483"/>
    <lineage>
        <taxon>Eukaryota</taxon>
        <taxon>Viridiplantae</taxon>
        <taxon>Streptophyta</taxon>
        <taxon>Embryophyta</taxon>
        <taxon>Tracheophyta</taxon>
        <taxon>Spermatophyta</taxon>
        <taxon>Magnoliopsida</taxon>
        <taxon>eudicotyledons</taxon>
        <taxon>Gunneridae</taxon>
        <taxon>Pentapetalae</taxon>
        <taxon>rosids</taxon>
        <taxon>fabids</taxon>
        <taxon>Rosales</taxon>
        <taxon>Cannabaceae</taxon>
        <taxon>Cannabis</taxon>
    </lineage>
</organism>
<evidence type="ECO:0000256" key="1">
    <source>
        <dbReference type="ARBA" id="ARBA00022468"/>
    </source>
</evidence>
<dbReference type="SUPFAM" id="SSF48350">
    <property type="entry name" value="GTPase activation domain, GAP"/>
    <property type="match status" value="2"/>
</dbReference>
<dbReference type="SMART" id="SM00324">
    <property type="entry name" value="RhoGAP"/>
    <property type="match status" value="1"/>
</dbReference>
<dbReference type="Gene3D" id="1.10.555.10">
    <property type="entry name" value="Rho GTPase activation protein"/>
    <property type="match status" value="2"/>
</dbReference>
<dbReference type="Pfam" id="PF00786">
    <property type="entry name" value="PBD"/>
    <property type="match status" value="1"/>
</dbReference>
<dbReference type="Proteomes" id="UP000583929">
    <property type="component" value="Unassembled WGS sequence"/>
</dbReference>
<dbReference type="PROSITE" id="PS50238">
    <property type="entry name" value="RHOGAP"/>
    <property type="match status" value="1"/>
</dbReference>
<dbReference type="InterPro" id="IPR000198">
    <property type="entry name" value="RhoGAP_dom"/>
</dbReference>
<dbReference type="AlphaFoldDB" id="A0A7J6GJ43"/>
<reference evidence="5 6" key="1">
    <citation type="journal article" date="2020" name="bioRxiv">
        <title>Sequence and annotation of 42 cannabis genomes reveals extensive copy number variation in cannabinoid synthesis and pathogen resistance genes.</title>
        <authorList>
            <person name="Mckernan K.J."/>
            <person name="Helbert Y."/>
            <person name="Kane L.T."/>
            <person name="Ebling H."/>
            <person name="Zhang L."/>
            <person name="Liu B."/>
            <person name="Eaton Z."/>
            <person name="Mclaughlin S."/>
            <person name="Kingan S."/>
            <person name="Baybayan P."/>
            <person name="Concepcion G."/>
            <person name="Jordan M."/>
            <person name="Riva A."/>
            <person name="Barbazuk W."/>
            <person name="Harkins T."/>
        </authorList>
    </citation>
    <scope>NUCLEOTIDE SEQUENCE [LARGE SCALE GENOMIC DNA]</scope>
    <source>
        <strain evidence="6">cv. Jamaican Lion 4</strain>
        <tissue evidence="5">Leaf</tissue>
    </source>
</reference>
<dbReference type="PANTHER" id="PTHR23177">
    <property type="entry name" value="MKIAA1688 PROTEIN"/>
    <property type="match status" value="1"/>
</dbReference>